<dbReference type="InterPro" id="IPR022813">
    <property type="entry name" value="SecD/SecF_arch_bac"/>
</dbReference>
<dbReference type="Pfam" id="PF22599">
    <property type="entry name" value="SecDF_P1_head"/>
    <property type="match status" value="1"/>
</dbReference>
<dbReference type="Gene3D" id="1.20.1640.10">
    <property type="entry name" value="Multidrug efflux transporter AcrB transmembrane domain"/>
    <property type="match status" value="1"/>
</dbReference>
<feature type="transmembrane region" description="Helical" evidence="9">
    <location>
        <begin position="286"/>
        <end position="304"/>
    </location>
</feature>
<evidence type="ECO:0000256" key="1">
    <source>
        <dbReference type="ARBA" id="ARBA00004651"/>
    </source>
</evidence>
<dbReference type="GeneID" id="98063551"/>
<dbReference type="Pfam" id="PF21760">
    <property type="entry name" value="SecD_1st"/>
    <property type="match status" value="1"/>
</dbReference>
<dbReference type="NCBIfam" id="TIGR01129">
    <property type="entry name" value="secD"/>
    <property type="match status" value="1"/>
</dbReference>
<evidence type="ECO:0000256" key="9">
    <source>
        <dbReference type="HAMAP-Rule" id="MF_01463"/>
    </source>
</evidence>
<dbReference type="GO" id="GO:0043952">
    <property type="term" value="P:protein transport by the Sec complex"/>
    <property type="evidence" value="ECO:0007669"/>
    <property type="project" value="UniProtKB-UniRule"/>
</dbReference>
<comment type="subcellular location">
    <subcellularLocation>
        <location evidence="1 9">Cell membrane</location>
        <topology evidence="1 9">Multi-pass membrane protein</topology>
    </subcellularLocation>
</comment>
<dbReference type="SUPFAM" id="SSF82866">
    <property type="entry name" value="Multidrug efflux transporter AcrB transmembrane domain"/>
    <property type="match status" value="1"/>
</dbReference>
<dbReference type="Gene3D" id="3.30.70.3400">
    <property type="match status" value="1"/>
</dbReference>
<evidence type="ECO:0000256" key="4">
    <source>
        <dbReference type="ARBA" id="ARBA00022692"/>
    </source>
</evidence>
<feature type="transmembrane region" description="Helical" evidence="9">
    <location>
        <begin position="353"/>
        <end position="374"/>
    </location>
</feature>
<dbReference type="GO" id="GO:0065002">
    <property type="term" value="P:intracellular protein transmembrane transport"/>
    <property type="evidence" value="ECO:0007669"/>
    <property type="project" value="UniProtKB-UniRule"/>
</dbReference>
<feature type="transmembrane region" description="Helical" evidence="9">
    <location>
        <begin position="386"/>
        <end position="405"/>
    </location>
</feature>
<comment type="subunit">
    <text evidence="9">Forms a complex with SecF. Part of the essential Sec protein translocation apparatus which comprises SecA, SecYEG and auxiliary proteins SecDF. Other proteins may also be involved.</text>
</comment>
<dbReference type="InterPro" id="IPR055344">
    <property type="entry name" value="SecD_SecF_C_bact"/>
</dbReference>
<reference evidence="13 14" key="1">
    <citation type="submission" date="2017-04" db="EMBL/GenBank/DDBJ databases">
        <title>Monoglobus pectinilyticus 14 draft genome.</title>
        <authorList>
            <person name="Kim C."/>
            <person name="Rosendale D.I."/>
            <person name="Kelly W.J."/>
            <person name="Tannock G.W."/>
            <person name="Patchett M.L."/>
            <person name="Jordens J.Z."/>
        </authorList>
    </citation>
    <scope>NUCLEOTIDE SEQUENCE [LARGE SCALE GENOMIC DNA]</scope>
    <source>
        <strain evidence="13 14">14</strain>
    </source>
</reference>
<dbReference type="RefSeq" id="WP_102366450.1">
    <property type="nucleotide sequence ID" value="NZ_CP020991.1"/>
</dbReference>
<feature type="transmembrane region" description="Helical" evidence="9">
    <location>
        <begin position="258"/>
        <end position="279"/>
    </location>
</feature>
<feature type="domain" description="SecDF P1 head subdomain" evidence="12">
    <location>
        <begin position="129"/>
        <end position="235"/>
    </location>
</feature>
<dbReference type="GO" id="GO:0015450">
    <property type="term" value="F:protein-transporting ATPase activity"/>
    <property type="evidence" value="ECO:0007669"/>
    <property type="project" value="InterPro"/>
</dbReference>
<dbReference type="KEGG" id="mpec:B9O19_02179"/>
<sequence>MSRSLVKFAAIILVIAALFYVGLYGLDFTEKYRIPGIMDSDGITQGLDLKGGTVIVFKADTDEPSEEDMDNVVNLLRKRLDFQGYTEASVTMQGSNKVRVELPDVQDSDKAVETLGATAQLEFKDADGNLIMTGGEVKDAKSEYGQTEQGISKSSYYISMTFTDEGQSKFSAATKTAAAAASSGKNFISIEMDGNILTAPQVKQQIDSETCIITGQFTAEEAKALAANIKSGQLPFSLKTDEVKVVSATLGEEALSKAITAGIIGLILVLLFMLIVYRIMGLMADIALLFYLSIVLILLANFHVNLTLPGIAGIILAIGMAVDANVVIFERVKEELKLGKTVRSSVESGFNRALSAVIDSNVTTIISAVILWWLGTGTIKGFGMTLLMGVIVSMFSAIFVTKFLLKQMIGMNVRNNWLYGVSKKKTGSESVKGGEA</sequence>
<comment type="similarity">
    <text evidence="9">Belongs to the SecD/SecF family. SecD subfamily.</text>
</comment>
<keyword evidence="5 9" id="KW-0653">Protein transport</keyword>
<dbReference type="AlphaFoldDB" id="A0A2K9P532"/>
<organism evidence="13 14">
    <name type="scientific">Monoglobus pectinilyticus</name>
    <dbReference type="NCBI Taxonomy" id="1981510"/>
    <lineage>
        <taxon>Bacteria</taxon>
        <taxon>Bacillati</taxon>
        <taxon>Bacillota</taxon>
        <taxon>Clostridia</taxon>
        <taxon>Monoglobales</taxon>
        <taxon>Monoglobaceae</taxon>
        <taxon>Monoglobus</taxon>
    </lineage>
</organism>
<evidence type="ECO:0000313" key="14">
    <source>
        <dbReference type="Proteomes" id="UP000235589"/>
    </source>
</evidence>
<feature type="domain" description="Protein translocase subunit SecDF P1" evidence="11">
    <location>
        <begin position="69"/>
        <end position="127"/>
    </location>
</feature>
<feature type="domain" description="Protein export membrane protein SecD/SecF C-terminal" evidence="10">
    <location>
        <begin position="237"/>
        <end position="408"/>
    </location>
</feature>
<comment type="function">
    <text evidence="9">Part of the Sec protein translocase complex. Interacts with the SecYEG preprotein conducting channel. SecDF uses the proton motive force (PMF) to complete protein translocation after the ATP-dependent function of SecA.</text>
</comment>
<feature type="transmembrane region" description="Helical" evidence="9">
    <location>
        <begin position="310"/>
        <end position="332"/>
    </location>
</feature>
<dbReference type="HAMAP" id="MF_01463_B">
    <property type="entry name" value="SecD_B"/>
    <property type="match status" value="1"/>
</dbReference>
<dbReference type="NCBIfam" id="TIGR00916">
    <property type="entry name" value="2A0604s01"/>
    <property type="match status" value="1"/>
</dbReference>
<keyword evidence="4 9" id="KW-0812">Transmembrane</keyword>
<dbReference type="InterPro" id="IPR005791">
    <property type="entry name" value="SecD"/>
</dbReference>
<gene>
    <name evidence="9" type="primary">secD</name>
    <name evidence="13" type="ORF">B9O19_02179</name>
</gene>
<dbReference type="EMBL" id="CP020991">
    <property type="protein sequence ID" value="AUO20321.1"/>
    <property type="molecule type" value="Genomic_DNA"/>
</dbReference>
<name>A0A2K9P532_9FIRM</name>
<dbReference type="InterPro" id="IPR048634">
    <property type="entry name" value="SecD_SecF_C"/>
</dbReference>
<dbReference type="Proteomes" id="UP000235589">
    <property type="component" value="Chromosome"/>
</dbReference>
<dbReference type="GO" id="GO:0006605">
    <property type="term" value="P:protein targeting"/>
    <property type="evidence" value="ECO:0007669"/>
    <property type="project" value="UniProtKB-UniRule"/>
</dbReference>
<dbReference type="GO" id="GO:0005886">
    <property type="term" value="C:plasma membrane"/>
    <property type="evidence" value="ECO:0007669"/>
    <property type="project" value="UniProtKB-SubCell"/>
</dbReference>
<evidence type="ECO:0000256" key="6">
    <source>
        <dbReference type="ARBA" id="ARBA00022989"/>
    </source>
</evidence>
<dbReference type="PANTHER" id="PTHR30081:SF1">
    <property type="entry name" value="PROTEIN TRANSLOCASE SUBUNIT SECD"/>
    <property type="match status" value="1"/>
</dbReference>
<keyword evidence="6 9" id="KW-1133">Transmembrane helix</keyword>
<dbReference type="OrthoDB" id="9805019at2"/>
<keyword evidence="8 9" id="KW-0472">Membrane</keyword>
<dbReference type="InterPro" id="IPR001036">
    <property type="entry name" value="Acrflvin-R"/>
</dbReference>
<accession>A0A2K9P532</accession>
<comment type="caution">
    <text evidence="9">Lacks conserved residue(s) required for the propagation of feature annotation.</text>
</comment>
<dbReference type="InterPro" id="IPR022646">
    <property type="entry name" value="SecD/SecF_CS"/>
</dbReference>
<keyword evidence="7 9" id="KW-0811">Translocation</keyword>
<evidence type="ECO:0000256" key="2">
    <source>
        <dbReference type="ARBA" id="ARBA00022448"/>
    </source>
</evidence>
<dbReference type="InterPro" id="IPR054384">
    <property type="entry name" value="SecDF_P1_head"/>
</dbReference>
<evidence type="ECO:0000259" key="10">
    <source>
        <dbReference type="Pfam" id="PF02355"/>
    </source>
</evidence>
<dbReference type="FunFam" id="1.20.1640.10:FF:000004">
    <property type="entry name" value="Protein translocase subunit SecD"/>
    <property type="match status" value="1"/>
</dbReference>
<dbReference type="Pfam" id="PF02355">
    <property type="entry name" value="SecD_SecF_C"/>
    <property type="match status" value="1"/>
</dbReference>
<keyword evidence="3 9" id="KW-1003">Cell membrane</keyword>
<keyword evidence="2 9" id="KW-0813">Transport</keyword>
<dbReference type="InterPro" id="IPR048631">
    <property type="entry name" value="SecD_1st"/>
</dbReference>
<dbReference type="Pfam" id="PF07549">
    <property type="entry name" value="Sec_GG"/>
    <property type="match status" value="1"/>
</dbReference>
<evidence type="ECO:0000259" key="12">
    <source>
        <dbReference type="Pfam" id="PF22599"/>
    </source>
</evidence>
<protein>
    <recommendedName>
        <fullName evidence="9">Protein translocase subunit SecD</fullName>
    </recommendedName>
</protein>
<evidence type="ECO:0000256" key="7">
    <source>
        <dbReference type="ARBA" id="ARBA00023010"/>
    </source>
</evidence>
<evidence type="ECO:0000256" key="3">
    <source>
        <dbReference type="ARBA" id="ARBA00022475"/>
    </source>
</evidence>
<evidence type="ECO:0000313" key="13">
    <source>
        <dbReference type="EMBL" id="AUO20321.1"/>
    </source>
</evidence>
<evidence type="ECO:0000256" key="5">
    <source>
        <dbReference type="ARBA" id="ARBA00022927"/>
    </source>
</evidence>
<evidence type="ECO:0000256" key="8">
    <source>
        <dbReference type="ARBA" id="ARBA00023136"/>
    </source>
</evidence>
<proteinExistence type="inferred from homology"/>
<dbReference type="PRINTS" id="PR00702">
    <property type="entry name" value="ACRIFLAVINRP"/>
</dbReference>
<dbReference type="Gene3D" id="3.30.1360.200">
    <property type="match status" value="1"/>
</dbReference>
<dbReference type="PANTHER" id="PTHR30081">
    <property type="entry name" value="PROTEIN-EXPORT MEMBRANE PROTEIN SEC"/>
    <property type="match status" value="1"/>
</dbReference>
<evidence type="ECO:0000259" key="11">
    <source>
        <dbReference type="Pfam" id="PF21760"/>
    </source>
</evidence>
<keyword evidence="14" id="KW-1185">Reference proteome</keyword>